<dbReference type="AlphaFoldDB" id="U5D256"/>
<accession>U5D256</accession>
<protein>
    <submittedName>
        <fullName evidence="1">Uncharacterized protein</fullName>
    </submittedName>
</protein>
<gene>
    <name evidence="1" type="ORF">AMTR_s00182p00027100</name>
</gene>
<sequence length="90" mass="10515">MLYTEDEAEEGHQMHNLQLLSQFLLLRYGFAEETHQVEALSDINRARLAMDLLLMDRFFNISRALRYNALIRGRSSRALRNLSTTINNES</sequence>
<proteinExistence type="predicted"/>
<evidence type="ECO:0000313" key="1">
    <source>
        <dbReference type="EMBL" id="ERN16325.1"/>
    </source>
</evidence>
<dbReference type="Proteomes" id="UP000017836">
    <property type="component" value="Unassembled WGS sequence"/>
</dbReference>
<organism evidence="1 2">
    <name type="scientific">Amborella trichopoda</name>
    <dbReference type="NCBI Taxonomy" id="13333"/>
    <lineage>
        <taxon>Eukaryota</taxon>
        <taxon>Viridiplantae</taxon>
        <taxon>Streptophyta</taxon>
        <taxon>Embryophyta</taxon>
        <taxon>Tracheophyta</taxon>
        <taxon>Spermatophyta</taxon>
        <taxon>Magnoliopsida</taxon>
        <taxon>Amborellales</taxon>
        <taxon>Amborellaceae</taxon>
        <taxon>Amborella</taxon>
    </lineage>
</organism>
<keyword evidence="2" id="KW-1185">Reference proteome</keyword>
<dbReference type="EMBL" id="KI392466">
    <property type="protein sequence ID" value="ERN16325.1"/>
    <property type="molecule type" value="Genomic_DNA"/>
</dbReference>
<reference evidence="2" key="1">
    <citation type="journal article" date="2013" name="Science">
        <title>The Amborella genome and the evolution of flowering plants.</title>
        <authorList>
            <consortium name="Amborella Genome Project"/>
        </authorList>
    </citation>
    <scope>NUCLEOTIDE SEQUENCE [LARGE SCALE GENOMIC DNA]</scope>
</reference>
<name>U5D256_AMBTC</name>
<dbReference type="HOGENOM" id="CLU_2443811_0_0_1"/>
<evidence type="ECO:0000313" key="2">
    <source>
        <dbReference type="Proteomes" id="UP000017836"/>
    </source>
</evidence>
<dbReference type="Gramene" id="ERN16325">
    <property type="protein sequence ID" value="ERN16325"/>
    <property type="gene ID" value="AMTR_s00182p00027100"/>
</dbReference>